<organism evidence="1 2">
    <name type="scientific">Hydra vulgaris</name>
    <name type="common">Hydra</name>
    <name type="synonym">Hydra attenuata</name>
    <dbReference type="NCBI Taxonomy" id="6087"/>
    <lineage>
        <taxon>Eukaryota</taxon>
        <taxon>Metazoa</taxon>
        <taxon>Cnidaria</taxon>
        <taxon>Hydrozoa</taxon>
        <taxon>Hydroidolina</taxon>
        <taxon>Anthoathecata</taxon>
        <taxon>Aplanulata</taxon>
        <taxon>Hydridae</taxon>
        <taxon>Hydra</taxon>
    </lineage>
</organism>
<keyword evidence="1" id="KW-1185">Reference proteome</keyword>
<protein>
    <submittedName>
        <fullName evidence="2">Uncharacterized protein LOC124818538 isoform X3</fullName>
    </submittedName>
</protein>
<name>A0ABM4BSK0_HYDVU</name>
<reference evidence="2" key="1">
    <citation type="submission" date="2025-08" db="UniProtKB">
        <authorList>
            <consortium name="RefSeq"/>
        </authorList>
    </citation>
    <scope>IDENTIFICATION</scope>
</reference>
<evidence type="ECO:0000313" key="1">
    <source>
        <dbReference type="Proteomes" id="UP001652625"/>
    </source>
</evidence>
<proteinExistence type="predicted"/>
<gene>
    <name evidence="2" type="primary">LOC124818538</name>
</gene>
<sequence>MLKVQDSINKRRQSVSPHFGFSRPKSVGALLECDNKSEIGIKKQRRWTILQSSTVPSHVQMRDADARNNVFVSSILRTNEVREIDENNFFLQHSSDSLIKNFSKFKYSKSMVFEDFIQENYLPSKSLQKSFEEVSKVTNKATVTDASNCLVVSTLLPMLPTPKVCEFEIRKLETKKKLEVRRRLLQEFDEEIQKVNKILKHM</sequence>
<dbReference type="Proteomes" id="UP001652625">
    <property type="component" value="Chromosome 04"/>
</dbReference>
<accession>A0ABM4BSK0</accession>
<dbReference type="GeneID" id="124818538"/>
<dbReference type="RefSeq" id="XP_065652122.1">
    <property type="nucleotide sequence ID" value="XM_065796050.1"/>
</dbReference>
<evidence type="ECO:0000313" key="2">
    <source>
        <dbReference type="RefSeq" id="XP_065652122.1"/>
    </source>
</evidence>